<feature type="compositionally biased region" description="Polar residues" evidence="1">
    <location>
        <begin position="26"/>
        <end position="39"/>
    </location>
</feature>
<accession>A0A9Q3E760</accession>
<feature type="region of interest" description="Disordered" evidence="1">
    <location>
        <begin position="1"/>
        <end position="39"/>
    </location>
</feature>
<comment type="caution">
    <text evidence="2">The sequence shown here is derived from an EMBL/GenBank/DDBJ whole genome shotgun (WGS) entry which is preliminary data.</text>
</comment>
<dbReference type="Proteomes" id="UP000765509">
    <property type="component" value="Unassembled WGS sequence"/>
</dbReference>
<keyword evidence="3" id="KW-1185">Reference proteome</keyword>
<gene>
    <name evidence="2" type="ORF">O181_057020</name>
</gene>
<feature type="compositionally biased region" description="Polar residues" evidence="1">
    <location>
        <begin position="1"/>
        <end position="16"/>
    </location>
</feature>
<name>A0A9Q3E760_9BASI</name>
<evidence type="ECO:0000256" key="1">
    <source>
        <dbReference type="SAM" id="MobiDB-lite"/>
    </source>
</evidence>
<reference evidence="2" key="1">
    <citation type="submission" date="2021-03" db="EMBL/GenBank/DDBJ databases">
        <title>Draft genome sequence of rust myrtle Austropuccinia psidii MF-1, a brazilian biotype.</title>
        <authorList>
            <person name="Quecine M.C."/>
            <person name="Pachon D.M.R."/>
            <person name="Bonatelli M.L."/>
            <person name="Correr F.H."/>
            <person name="Franceschini L.M."/>
            <person name="Leite T.F."/>
            <person name="Margarido G.R.A."/>
            <person name="Almeida C.A."/>
            <person name="Ferrarezi J.A."/>
            <person name="Labate C.A."/>
        </authorList>
    </citation>
    <scope>NUCLEOTIDE SEQUENCE</scope>
    <source>
        <strain evidence="2">MF-1</strain>
    </source>
</reference>
<organism evidence="2 3">
    <name type="scientific">Austropuccinia psidii MF-1</name>
    <dbReference type="NCBI Taxonomy" id="1389203"/>
    <lineage>
        <taxon>Eukaryota</taxon>
        <taxon>Fungi</taxon>
        <taxon>Dikarya</taxon>
        <taxon>Basidiomycota</taxon>
        <taxon>Pucciniomycotina</taxon>
        <taxon>Pucciniomycetes</taxon>
        <taxon>Pucciniales</taxon>
        <taxon>Sphaerophragmiaceae</taxon>
        <taxon>Austropuccinia</taxon>
    </lineage>
</organism>
<evidence type="ECO:0000313" key="3">
    <source>
        <dbReference type="Proteomes" id="UP000765509"/>
    </source>
</evidence>
<proteinExistence type="predicted"/>
<sequence>MPSTRSGASYNHSRSPQKVYRHDYGRSQSVTEGQGSVNRSQTERLCHYEAYNTLLPLKRAYTTTRSLSGHLQSQTEGIKHCILAQRVPDPCRYVKKLHEYLGNPNTCKLLNGWKIET</sequence>
<evidence type="ECO:0000313" key="2">
    <source>
        <dbReference type="EMBL" id="MBW0517305.1"/>
    </source>
</evidence>
<dbReference type="AlphaFoldDB" id="A0A9Q3E760"/>
<protein>
    <submittedName>
        <fullName evidence="2">Uncharacterized protein</fullName>
    </submittedName>
</protein>
<dbReference type="EMBL" id="AVOT02025829">
    <property type="protein sequence ID" value="MBW0517305.1"/>
    <property type="molecule type" value="Genomic_DNA"/>
</dbReference>
<dbReference type="OrthoDB" id="43547at2759"/>